<dbReference type="Proteomes" id="UP000269154">
    <property type="component" value="Unassembled WGS sequence"/>
</dbReference>
<dbReference type="InterPro" id="IPR043519">
    <property type="entry name" value="NT_sf"/>
</dbReference>
<accession>A0A3N6PC43</accession>
<dbReference type="AlphaFoldDB" id="A0A3N6PC43"/>
<evidence type="ECO:0000313" key="1">
    <source>
        <dbReference type="EMBL" id="RQH32632.1"/>
    </source>
</evidence>
<proteinExistence type="predicted"/>
<reference evidence="1 2" key="1">
    <citation type="journal article" date="2018" name="ACS Chem. Biol.">
        <title>Ketoreductase domain dysfunction expands chemodiversity: malyngamide biosynthesis in the cyanobacterium Okeania hirsuta.</title>
        <authorList>
            <person name="Moss N.A."/>
            <person name="Leao T."/>
            <person name="Rankin M."/>
            <person name="McCullough T.M."/>
            <person name="Qu P."/>
            <person name="Korobeynikov A."/>
            <person name="Smith J.L."/>
            <person name="Gerwick L."/>
            <person name="Gerwick W.H."/>
        </authorList>
    </citation>
    <scope>NUCLEOTIDE SEQUENCE [LARGE SCALE GENOMIC DNA]</scope>
    <source>
        <strain evidence="1 2">PAB10Feb10-1</strain>
    </source>
</reference>
<protein>
    <submittedName>
        <fullName evidence="1">Nucleotidyltransferase domain-containing protein</fullName>
    </submittedName>
</protein>
<dbReference type="GO" id="GO:0016740">
    <property type="term" value="F:transferase activity"/>
    <property type="evidence" value="ECO:0007669"/>
    <property type="project" value="UniProtKB-KW"/>
</dbReference>
<dbReference type="OrthoDB" id="5379188at2"/>
<keyword evidence="2" id="KW-1185">Reference proteome</keyword>
<sequence length="464" mass="54244">MARESISTNTKRKLWSQCGGFCQNPSCHKYLFSDIGDESVSIANAAHIIGAGNTGHRSEHALADSIQKNGTSNLIMLCLDCHKMIDELEDKYSVEKICEWKEQHSSKIQALFKTLVTTDENEILREVNDLLEENRSIFEEYGPFSEQATKGNSGDVKKVWKKRCLDTILPNNQKIIDLIEGNKRNFKYPWELYRQMLRYKIHADSFKENCLFEEKVNDYKLFPREFDHFVKNKLGIQTQDLEVRGEEEIEYRKYTISKYINEYLANHSFIKEMNALNRAIFKVILSDERELKVFVTNTYYFTEYTLEKIQSVDPNIDAIICSNPYSNYSISAKKECINSNIGLFMLREFMGAIRYQGEKYFNYLLKDEKASRISRLSSALKKSEILKCNCKVYLFGSYLRHKIFNDIDIILVDPDKNAMSGIELIKNEINKYFQGSEIKIYFTICSENELSKMELIYDNREQIL</sequence>
<keyword evidence="1" id="KW-0808">Transferase</keyword>
<dbReference type="Gene3D" id="3.30.460.10">
    <property type="entry name" value="Beta Polymerase, domain 2"/>
    <property type="match status" value="1"/>
</dbReference>
<evidence type="ECO:0000313" key="2">
    <source>
        <dbReference type="Proteomes" id="UP000269154"/>
    </source>
</evidence>
<comment type="caution">
    <text evidence="1">The sequence shown here is derived from an EMBL/GenBank/DDBJ whole genome shotgun (WGS) entry which is preliminary data.</text>
</comment>
<dbReference type="EMBL" id="RCBY01000152">
    <property type="protein sequence ID" value="RQH32632.1"/>
    <property type="molecule type" value="Genomic_DNA"/>
</dbReference>
<name>A0A3N6PC43_9CYAN</name>
<dbReference type="RefSeq" id="WP_124146971.1">
    <property type="nucleotide sequence ID" value="NZ_CAWOKI010000210.1"/>
</dbReference>
<gene>
    <name evidence="1" type="ORF">D5R40_22135</name>
</gene>
<organism evidence="1 2">
    <name type="scientific">Okeania hirsuta</name>
    <dbReference type="NCBI Taxonomy" id="1458930"/>
    <lineage>
        <taxon>Bacteria</taxon>
        <taxon>Bacillati</taxon>
        <taxon>Cyanobacteriota</taxon>
        <taxon>Cyanophyceae</taxon>
        <taxon>Oscillatoriophycideae</taxon>
        <taxon>Oscillatoriales</taxon>
        <taxon>Microcoleaceae</taxon>
        <taxon>Okeania</taxon>
    </lineage>
</organism>